<dbReference type="PROSITE" id="PS51996">
    <property type="entry name" value="TR_MART"/>
    <property type="match status" value="1"/>
</dbReference>
<dbReference type="Gene3D" id="3.90.176.10">
    <property type="entry name" value="Toxin ADP-ribosyltransferase, Chain A, domain 1"/>
    <property type="match status" value="1"/>
</dbReference>
<dbReference type="InterPro" id="IPR019734">
    <property type="entry name" value="TPR_rpt"/>
</dbReference>
<dbReference type="Proteomes" id="UP000663864">
    <property type="component" value="Unassembled WGS sequence"/>
</dbReference>
<evidence type="ECO:0000256" key="1">
    <source>
        <dbReference type="ARBA" id="ARBA00022737"/>
    </source>
</evidence>
<comment type="caution">
    <text evidence="7">The sequence shown here is derived from an EMBL/GenBank/DDBJ whole genome shotgun (WGS) entry which is preliminary data.</text>
</comment>
<dbReference type="Proteomes" id="UP000663870">
    <property type="component" value="Unassembled WGS sequence"/>
</dbReference>
<dbReference type="Proteomes" id="UP000663836">
    <property type="component" value="Unassembled WGS sequence"/>
</dbReference>
<organism evidence="7 10">
    <name type="scientific">Rotaria sordida</name>
    <dbReference type="NCBI Taxonomy" id="392033"/>
    <lineage>
        <taxon>Eukaryota</taxon>
        <taxon>Metazoa</taxon>
        <taxon>Spiralia</taxon>
        <taxon>Gnathifera</taxon>
        <taxon>Rotifera</taxon>
        <taxon>Eurotatoria</taxon>
        <taxon>Bdelloidea</taxon>
        <taxon>Philodinida</taxon>
        <taxon>Philodinidae</taxon>
        <taxon>Rotaria</taxon>
    </lineage>
</organism>
<proteinExistence type="predicted"/>
<evidence type="ECO:0000313" key="6">
    <source>
        <dbReference type="EMBL" id="CAF1042482.1"/>
    </source>
</evidence>
<dbReference type="EMBL" id="CAJNOL010000447">
    <property type="protein sequence ID" value="CAF1068599.1"/>
    <property type="molecule type" value="Genomic_DNA"/>
</dbReference>
<gene>
    <name evidence="9" type="ORF">JBS370_LOCUS12628</name>
    <name evidence="7" type="ORF">JXQ802_LOCUS17180</name>
    <name evidence="8" type="ORF">JXQ802_LOCUS17560</name>
    <name evidence="5" type="ORF">PYM288_LOCUS12419</name>
    <name evidence="6" type="ORF">ZHD862_LOCUS14619</name>
</gene>
<name>A0A814L5H4_9BILA</name>
<accession>A0A814L5H4</accession>
<dbReference type="EMBL" id="CAJNOL010000430">
    <property type="protein sequence ID" value="CAF1061247.1"/>
    <property type="molecule type" value="Genomic_DNA"/>
</dbReference>
<dbReference type="Pfam" id="PF03496">
    <property type="entry name" value="ADPrib_exo_Tox"/>
    <property type="match status" value="1"/>
</dbReference>
<feature type="domain" description="ADP ribosyltransferase" evidence="4">
    <location>
        <begin position="22"/>
        <end position="144"/>
    </location>
</feature>
<sequence length="549" mass="62935">MLNRSLRTQDIEVLLKMGFFINDLHQQITQLYNTQTNNRSPFVVYRGQGMLLNDFEKMKKSKGGLLSFNNFLSTSLDPDVSIEFTIHAYSNPNIVAILFKINIDPKKSSIPFAALDNVSSYKSEKEILFSMYTIFRLEEIHPINERLWQVELTLTTDNDQQLKMLIDHFRKEIDGGTPWQRLGHLLRKMEEFNCVEELYTPLFDSNDENNQHNPAHIYHQLEYVNSEKDDYQAAFYNYKKALEIEEKSRGLDHPSLATTYNNLSGVYKSMGDNKIALSYYEKTLQIQEKSLTPNHLSLATTYNNIGSVYDVLESTLPSYHPDLGSIFNNIGGVHKSKGDDLSALRFYEKTLEIQQKVLPPKHPDLAISYNNIGSIYSSMGDYSNAFIYYNKSLEIRQIFLPSNHPDIAASYNNITLEIQENSLDSRHSDLANTNNKMGPIYSSIDNNLTALSYYEKSLDIRQSSLPPNHPDLASIFNNIALINNTLGNQPIALSFCQKALDIQLKSYSHDHPSLATTYTYFGSIYSSMKDYETAIKYHKKALEIRQKSL</sequence>
<protein>
    <recommendedName>
        <fullName evidence="4">ADP ribosyltransferase domain-containing protein</fullName>
    </recommendedName>
</protein>
<feature type="repeat" description="TPR" evidence="3">
    <location>
        <begin position="215"/>
        <end position="248"/>
    </location>
</feature>
<dbReference type="Gene3D" id="1.25.40.10">
    <property type="entry name" value="Tetratricopeptide repeat domain"/>
    <property type="match status" value="3"/>
</dbReference>
<evidence type="ECO:0000313" key="7">
    <source>
        <dbReference type="EMBL" id="CAF1061247.1"/>
    </source>
</evidence>
<dbReference type="PANTHER" id="PTHR45641">
    <property type="entry name" value="TETRATRICOPEPTIDE REPEAT PROTEIN (AFU_ORTHOLOGUE AFUA_6G03870)"/>
    <property type="match status" value="1"/>
</dbReference>
<evidence type="ECO:0000256" key="3">
    <source>
        <dbReference type="PROSITE-ProRule" id="PRU00339"/>
    </source>
</evidence>
<dbReference type="AlphaFoldDB" id="A0A814L5H4"/>
<reference evidence="7" key="1">
    <citation type="submission" date="2021-02" db="EMBL/GenBank/DDBJ databases">
        <authorList>
            <person name="Nowell W R."/>
        </authorList>
    </citation>
    <scope>NUCLEOTIDE SEQUENCE</scope>
</reference>
<dbReference type="GO" id="GO:0005576">
    <property type="term" value="C:extracellular region"/>
    <property type="evidence" value="ECO:0007669"/>
    <property type="project" value="InterPro"/>
</dbReference>
<dbReference type="SMART" id="SM00028">
    <property type="entry name" value="TPR"/>
    <property type="match status" value="7"/>
</dbReference>
<feature type="repeat" description="TPR" evidence="3">
    <location>
        <begin position="515"/>
        <end position="548"/>
    </location>
</feature>
<evidence type="ECO:0000256" key="2">
    <source>
        <dbReference type="ARBA" id="ARBA00022803"/>
    </source>
</evidence>
<feature type="repeat" description="TPR" evidence="3">
    <location>
        <begin position="257"/>
        <end position="290"/>
    </location>
</feature>
<keyword evidence="10" id="KW-1185">Reference proteome</keyword>
<evidence type="ECO:0000313" key="9">
    <source>
        <dbReference type="EMBL" id="CAF3752138.1"/>
    </source>
</evidence>
<evidence type="ECO:0000259" key="4">
    <source>
        <dbReference type="Pfam" id="PF03496"/>
    </source>
</evidence>
<dbReference type="InterPro" id="IPR011990">
    <property type="entry name" value="TPR-like_helical_dom_sf"/>
</dbReference>
<keyword evidence="2 3" id="KW-0802">TPR repeat</keyword>
<evidence type="ECO:0000313" key="5">
    <source>
        <dbReference type="EMBL" id="CAF0956886.1"/>
    </source>
</evidence>
<dbReference type="InterPro" id="IPR003540">
    <property type="entry name" value="ADP-ribosyltransferase"/>
</dbReference>
<dbReference type="PANTHER" id="PTHR45641:SF19">
    <property type="entry name" value="NEPHROCYSTIN-3"/>
    <property type="match status" value="1"/>
</dbReference>
<dbReference type="SUPFAM" id="SSF48452">
    <property type="entry name" value="TPR-like"/>
    <property type="match status" value="1"/>
</dbReference>
<dbReference type="EMBL" id="CAJNOT010000640">
    <property type="protein sequence ID" value="CAF1042482.1"/>
    <property type="molecule type" value="Genomic_DNA"/>
</dbReference>
<feature type="repeat" description="TPR" evidence="3">
    <location>
        <begin position="366"/>
        <end position="399"/>
    </location>
</feature>
<dbReference type="SUPFAM" id="SSF56399">
    <property type="entry name" value="ADP-ribosylation"/>
    <property type="match status" value="1"/>
</dbReference>
<evidence type="ECO:0000313" key="10">
    <source>
        <dbReference type="Proteomes" id="UP000663870"/>
    </source>
</evidence>
<dbReference type="PROSITE" id="PS50005">
    <property type="entry name" value="TPR"/>
    <property type="match status" value="4"/>
</dbReference>
<dbReference type="Proteomes" id="UP000663854">
    <property type="component" value="Unassembled WGS sequence"/>
</dbReference>
<dbReference type="EMBL" id="CAJNOH010000230">
    <property type="protein sequence ID" value="CAF0956886.1"/>
    <property type="molecule type" value="Genomic_DNA"/>
</dbReference>
<dbReference type="EMBL" id="CAJOBD010001039">
    <property type="protein sequence ID" value="CAF3752138.1"/>
    <property type="molecule type" value="Genomic_DNA"/>
</dbReference>
<evidence type="ECO:0000313" key="8">
    <source>
        <dbReference type="EMBL" id="CAF1068599.1"/>
    </source>
</evidence>
<dbReference type="Pfam" id="PF13424">
    <property type="entry name" value="TPR_12"/>
    <property type="match status" value="3"/>
</dbReference>
<keyword evidence="1" id="KW-0677">Repeat</keyword>